<dbReference type="PRINTS" id="PR00237">
    <property type="entry name" value="GPCRRHODOPSN"/>
</dbReference>
<evidence type="ECO:0000256" key="2">
    <source>
        <dbReference type="ARBA" id="ARBA00004141"/>
    </source>
</evidence>
<dbReference type="Gene3D" id="1.20.1070.10">
    <property type="entry name" value="Rhodopsin 7-helix transmembrane proteins"/>
    <property type="match status" value="1"/>
</dbReference>
<evidence type="ECO:0000313" key="12">
    <source>
        <dbReference type="Proteomes" id="UP000002280"/>
    </source>
</evidence>
<evidence type="ECO:0000256" key="5">
    <source>
        <dbReference type="ARBA" id="ARBA00022725"/>
    </source>
</evidence>
<accession>F7E687</accession>
<keyword evidence="5" id="KW-0552">Olfaction</keyword>
<dbReference type="Ensembl" id="ENSMODT00000014120.3">
    <property type="protein sequence ID" value="ENSMODP00000013867.3"/>
    <property type="gene ID" value="ENSMODG00000036722.1"/>
</dbReference>
<comment type="subcellular location">
    <subcellularLocation>
        <location evidence="2">Membrane</location>
        <topology evidence="2">Multi-pass membrane protein</topology>
    </subcellularLocation>
</comment>
<feature type="domain" description="G-protein coupled receptors family 1 profile" evidence="10">
    <location>
        <begin position="46"/>
        <end position="297"/>
    </location>
</feature>
<dbReference type="PRINTS" id="PR00245">
    <property type="entry name" value="OLFACTORYR"/>
</dbReference>
<organism evidence="11 12">
    <name type="scientific">Monodelphis domestica</name>
    <name type="common">Gray short-tailed opossum</name>
    <dbReference type="NCBI Taxonomy" id="13616"/>
    <lineage>
        <taxon>Eukaryota</taxon>
        <taxon>Metazoa</taxon>
        <taxon>Chordata</taxon>
        <taxon>Craniata</taxon>
        <taxon>Vertebrata</taxon>
        <taxon>Euteleostomi</taxon>
        <taxon>Mammalia</taxon>
        <taxon>Metatheria</taxon>
        <taxon>Didelphimorphia</taxon>
        <taxon>Didelphidae</taxon>
        <taxon>Monodelphis</taxon>
    </lineage>
</organism>
<evidence type="ECO:0000256" key="7">
    <source>
        <dbReference type="ARBA" id="ARBA00023136"/>
    </source>
</evidence>
<dbReference type="GO" id="GO:0004984">
    <property type="term" value="F:olfactory receptor activity"/>
    <property type="evidence" value="ECO:0000318"/>
    <property type="project" value="GO_Central"/>
</dbReference>
<reference evidence="11" key="2">
    <citation type="submission" date="2025-08" db="UniProtKB">
        <authorList>
            <consortium name="Ensembl"/>
        </authorList>
    </citation>
    <scope>IDENTIFICATION</scope>
</reference>
<feature type="transmembrane region" description="Helical" evidence="9">
    <location>
        <begin position="205"/>
        <end position="230"/>
    </location>
</feature>
<comment type="function">
    <text evidence="1">Odorant receptor.</text>
</comment>
<evidence type="ECO:0000256" key="9">
    <source>
        <dbReference type="SAM" id="Phobius"/>
    </source>
</evidence>
<dbReference type="STRING" id="13616.ENSMODP00000013867"/>
<dbReference type="Proteomes" id="UP000002280">
    <property type="component" value="Chromosome 4"/>
</dbReference>
<feature type="transmembrane region" description="Helical" evidence="9">
    <location>
        <begin position="28"/>
        <end position="53"/>
    </location>
</feature>
<keyword evidence="3" id="KW-0716">Sensory transduction</keyword>
<evidence type="ECO:0000256" key="1">
    <source>
        <dbReference type="ARBA" id="ARBA00002936"/>
    </source>
</evidence>
<dbReference type="CDD" id="cd15951">
    <property type="entry name" value="7tmA_OR52R_52L-like"/>
    <property type="match status" value="1"/>
</dbReference>
<keyword evidence="6 9" id="KW-1133">Transmembrane helix</keyword>
<dbReference type="Pfam" id="PF13853">
    <property type="entry name" value="7tm_4"/>
    <property type="match status" value="1"/>
</dbReference>
<dbReference type="InterPro" id="IPR017452">
    <property type="entry name" value="GPCR_Rhodpsn_7TM"/>
</dbReference>
<dbReference type="PROSITE" id="PS50262">
    <property type="entry name" value="G_PROTEIN_RECEP_F1_2"/>
    <property type="match status" value="1"/>
</dbReference>
<dbReference type="AlphaFoldDB" id="F7E687"/>
<keyword evidence="8" id="KW-0807">Transducer</keyword>
<dbReference type="PANTHER" id="PTHR26450:SF38">
    <property type="entry name" value="OLFACTORY RECEPTOR FAMILY 52 SUBFAMILY S MEMBER 6"/>
    <property type="match status" value="1"/>
</dbReference>
<reference evidence="11" key="3">
    <citation type="submission" date="2025-09" db="UniProtKB">
        <authorList>
            <consortium name="Ensembl"/>
        </authorList>
    </citation>
    <scope>IDENTIFICATION</scope>
</reference>
<feature type="transmembrane region" description="Helical" evidence="9">
    <location>
        <begin position="277"/>
        <end position="299"/>
    </location>
</feature>
<evidence type="ECO:0000259" key="10">
    <source>
        <dbReference type="PROSITE" id="PS50262"/>
    </source>
</evidence>
<evidence type="ECO:0000256" key="6">
    <source>
        <dbReference type="ARBA" id="ARBA00022989"/>
    </source>
</evidence>
<evidence type="ECO:0000256" key="4">
    <source>
        <dbReference type="ARBA" id="ARBA00022692"/>
    </source>
</evidence>
<proteinExistence type="predicted"/>
<gene>
    <name evidence="11" type="primary">LOC100020819</name>
</gene>
<sequence length="321" mass="36104">INMMILANASQFSPSTFFLMGIPGLEHLHTWIGIPFCSMYIVAVAGNMTILAVVRAEQSLHEPMFLFLCMLSVTDLVLSTSTMPRMLCLFWFGYHEIAFDACLTQMFFIHSFTAMESGFFLAMAFDRYVAICNPLHHTTVLTHIRIAKIGVAMVLRGVVFFSPHPILLKQLPYCRTRIIAHTYCEFMALVKLACADAGATKRYSISMAGVFGCCDASFIAISYVLILRAVFHLPSREARLKALGTCGSHVCVILVFYSTAGFTFLTHRFGFNVPPHIHIFIANMYLLVPPFLNPIVYGIRTKKIRDLRVVRIFAPKYSSIK</sequence>
<protein>
    <submittedName>
        <fullName evidence="11">Olfactory receptor 52M1-like</fullName>
    </submittedName>
</protein>
<dbReference type="GeneTree" id="ENSGT01150000286912"/>
<dbReference type="InterPro" id="IPR050402">
    <property type="entry name" value="OR51/52/56-like"/>
</dbReference>
<dbReference type="eggNOG" id="ENOG502QV28">
    <property type="taxonomic scope" value="Eukaryota"/>
</dbReference>
<keyword evidence="4 9" id="KW-0812">Transmembrane</keyword>
<name>F7E687_MONDO</name>
<dbReference type="FunFam" id="1.20.1070.10:FF:000006">
    <property type="entry name" value="Olfactory receptor"/>
    <property type="match status" value="1"/>
</dbReference>
<dbReference type="InterPro" id="IPR000276">
    <property type="entry name" value="GPCR_Rhodpsn"/>
</dbReference>
<dbReference type="InParanoid" id="F7E687"/>
<feature type="transmembrane region" description="Helical" evidence="9">
    <location>
        <begin position="146"/>
        <end position="163"/>
    </location>
</feature>
<feature type="transmembrane region" description="Helical" evidence="9">
    <location>
        <begin position="242"/>
        <end position="265"/>
    </location>
</feature>
<dbReference type="SUPFAM" id="SSF81321">
    <property type="entry name" value="Family A G protein-coupled receptor-like"/>
    <property type="match status" value="1"/>
</dbReference>
<evidence type="ECO:0000256" key="3">
    <source>
        <dbReference type="ARBA" id="ARBA00022606"/>
    </source>
</evidence>
<feature type="transmembrane region" description="Helical" evidence="9">
    <location>
        <begin position="106"/>
        <end position="125"/>
    </location>
</feature>
<dbReference type="GO" id="GO:0005886">
    <property type="term" value="C:plasma membrane"/>
    <property type="evidence" value="ECO:0000318"/>
    <property type="project" value="GO_Central"/>
</dbReference>
<dbReference type="InterPro" id="IPR000725">
    <property type="entry name" value="Olfact_rcpt"/>
</dbReference>
<keyword evidence="12" id="KW-1185">Reference proteome</keyword>
<evidence type="ECO:0000256" key="8">
    <source>
        <dbReference type="ARBA" id="ARBA00023224"/>
    </source>
</evidence>
<evidence type="ECO:0000313" key="11">
    <source>
        <dbReference type="Ensembl" id="ENSMODP00000013867.3"/>
    </source>
</evidence>
<feature type="transmembrane region" description="Helical" evidence="9">
    <location>
        <begin position="65"/>
        <end position="94"/>
    </location>
</feature>
<keyword evidence="7 9" id="KW-0472">Membrane</keyword>
<dbReference type="GO" id="GO:0004930">
    <property type="term" value="F:G protein-coupled receptor activity"/>
    <property type="evidence" value="ECO:0007669"/>
    <property type="project" value="InterPro"/>
</dbReference>
<dbReference type="PANTHER" id="PTHR26450">
    <property type="entry name" value="OLFACTORY RECEPTOR 56B1-RELATED"/>
    <property type="match status" value="1"/>
</dbReference>
<reference evidence="11 12" key="1">
    <citation type="journal article" date="2007" name="Nature">
        <title>Genome of the marsupial Monodelphis domestica reveals innovation in non-coding sequences.</title>
        <authorList>
            <person name="Mikkelsen T.S."/>
            <person name="Wakefield M.J."/>
            <person name="Aken B."/>
            <person name="Amemiya C.T."/>
            <person name="Chang J.L."/>
            <person name="Duke S."/>
            <person name="Garber M."/>
            <person name="Gentles A.J."/>
            <person name="Goodstadt L."/>
            <person name="Heger A."/>
            <person name="Jurka J."/>
            <person name="Kamal M."/>
            <person name="Mauceli E."/>
            <person name="Searle S.M."/>
            <person name="Sharpe T."/>
            <person name="Baker M.L."/>
            <person name="Batzer M.A."/>
            <person name="Benos P.V."/>
            <person name="Belov K."/>
            <person name="Clamp M."/>
            <person name="Cook A."/>
            <person name="Cuff J."/>
            <person name="Das R."/>
            <person name="Davidow L."/>
            <person name="Deakin J.E."/>
            <person name="Fazzari M.J."/>
            <person name="Glass J.L."/>
            <person name="Grabherr M."/>
            <person name="Greally J.M."/>
            <person name="Gu W."/>
            <person name="Hore T.A."/>
            <person name="Huttley G.A."/>
            <person name="Kleber M."/>
            <person name="Jirtle R.L."/>
            <person name="Koina E."/>
            <person name="Lee J.T."/>
            <person name="Mahony S."/>
            <person name="Marra M.A."/>
            <person name="Miller R.D."/>
            <person name="Nicholls R.D."/>
            <person name="Oda M."/>
            <person name="Papenfuss A.T."/>
            <person name="Parra Z.E."/>
            <person name="Pollock D.D."/>
            <person name="Ray D.A."/>
            <person name="Schein J.E."/>
            <person name="Speed T.P."/>
            <person name="Thompson K."/>
            <person name="VandeBerg J.L."/>
            <person name="Wade C.M."/>
            <person name="Walker J.A."/>
            <person name="Waters P.D."/>
            <person name="Webber C."/>
            <person name="Weidman J.R."/>
            <person name="Xie X."/>
            <person name="Zody M.C."/>
            <person name="Baldwin J."/>
            <person name="Abdouelleil A."/>
            <person name="Abdulkadir J."/>
            <person name="Abebe A."/>
            <person name="Abera B."/>
            <person name="Abreu J."/>
            <person name="Acer S.C."/>
            <person name="Aftuck L."/>
            <person name="Alexander A."/>
            <person name="An P."/>
            <person name="Anderson E."/>
            <person name="Anderson S."/>
            <person name="Arachi H."/>
            <person name="Azer M."/>
            <person name="Bachantsang P."/>
            <person name="Barry A."/>
            <person name="Bayul T."/>
            <person name="Berlin A."/>
            <person name="Bessette D."/>
            <person name="Bloom T."/>
            <person name="Bloom T."/>
            <person name="Boguslavskiy L."/>
            <person name="Bonnet C."/>
            <person name="Boukhgalter B."/>
            <person name="Bourzgui I."/>
            <person name="Brown A."/>
            <person name="Cahill P."/>
            <person name="Channer S."/>
            <person name="Cheshatsang Y."/>
            <person name="Chuda L."/>
            <person name="Citroen M."/>
            <person name="Collymore A."/>
            <person name="Cooke P."/>
            <person name="Costello M."/>
            <person name="D'Aco K."/>
            <person name="Daza R."/>
            <person name="De Haan G."/>
            <person name="DeGray S."/>
            <person name="DeMaso C."/>
            <person name="Dhargay N."/>
            <person name="Dooley K."/>
            <person name="Dooley E."/>
            <person name="Doricent M."/>
            <person name="Dorje P."/>
            <person name="Dorjee K."/>
            <person name="Dupes A."/>
            <person name="Elong R."/>
            <person name="Falk J."/>
            <person name="Farina A."/>
            <person name="Faro S."/>
            <person name="Ferguson D."/>
            <person name="Fisher S."/>
            <person name="Foley C.D."/>
            <person name="Franke A."/>
            <person name="Friedrich D."/>
            <person name="Gadbois L."/>
            <person name="Gearin G."/>
            <person name="Gearin C.R."/>
            <person name="Giannoukos G."/>
            <person name="Goode T."/>
            <person name="Graham J."/>
            <person name="Grandbois E."/>
            <person name="Grewal S."/>
            <person name="Gyaltsen K."/>
            <person name="Hafez N."/>
            <person name="Hagos B."/>
            <person name="Hall J."/>
            <person name="Henson C."/>
            <person name="Hollinger A."/>
            <person name="Honan T."/>
            <person name="Huard M.D."/>
            <person name="Hughes L."/>
            <person name="Hurhula B."/>
            <person name="Husby M.E."/>
            <person name="Kamat A."/>
            <person name="Kanga B."/>
            <person name="Kashin S."/>
            <person name="Khazanovich D."/>
            <person name="Kisner P."/>
            <person name="Lance K."/>
            <person name="Lara M."/>
            <person name="Lee W."/>
            <person name="Lennon N."/>
            <person name="Letendre F."/>
            <person name="LeVine R."/>
            <person name="Lipovsky A."/>
            <person name="Liu X."/>
            <person name="Liu J."/>
            <person name="Liu S."/>
            <person name="Lokyitsang T."/>
            <person name="Lokyitsang Y."/>
            <person name="Lubonja R."/>
            <person name="Lui A."/>
            <person name="MacDonald P."/>
            <person name="Magnisalis V."/>
            <person name="Maru K."/>
            <person name="Matthews C."/>
            <person name="McCusker W."/>
            <person name="McDonough S."/>
            <person name="Mehta T."/>
            <person name="Meldrim J."/>
            <person name="Meneus L."/>
            <person name="Mihai O."/>
            <person name="Mihalev A."/>
            <person name="Mihova T."/>
            <person name="Mittelman R."/>
            <person name="Mlenga V."/>
            <person name="Montmayeur A."/>
            <person name="Mulrain L."/>
            <person name="Navidi A."/>
            <person name="Naylor J."/>
            <person name="Negash T."/>
            <person name="Nguyen T."/>
            <person name="Nguyen N."/>
            <person name="Nicol R."/>
            <person name="Norbu C."/>
            <person name="Norbu N."/>
            <person name="Novod N."/>
            <person name="O'Neill B."/>
            <person name="Osman S."/>
            <person name="Markiewicz E."/>
            <person name="Oyono O.L."/>
            <person name="Patti C."/>
            <person name="Phunkhang P."/>
            <person name="Pierre F."/>
            <person name="Priest M."/>
            <person name="Raghuraman S."/>
            <person name="Rege F."/>
            <person name="Reyes R."/>
            <person name="Rise C."/>
            <person name="Rogov P."/>
            <person name="Ross K."/>
            <person name="Ryan E."/>
            <person name="Settipalli S."/>
            <person name="Shea T."/>
            <person name="Sherpa N."/>
            <person name="Shi L."/>
            <person name="Shih D."/>
            <person name="Sparrow T."/>
            <person name="Spaulding J."/>
            <person name="Stalker J."/>
            <person name="Stange-Thomann N."/>
            <person name="Stavropoulos S."/>
            <person name="Stone C."/>
            <person name="Strader C."/>
            <person name="Tesfaye S."/>
            <person name="Thomson T."/>
            <person name="Thoulutsang Y."/>
            <person name="Thoulutsang D."/>
            <person name="Topham K."/>
            <person name="Topping I."/>
            <person name="Tsamla T."/>
            <person name="Vassiliev H."/>
            <person name="Vo A."/>
            <person name="Wangchuk T."/>
            <person name="Wangdi T."/>
            <person name="Weiand M."/>
            <person name="Wilkinson J."/>
            <person name="Wilson A."/>
            <person name="Yadav S."/>
            <person name="Young G."/>
            <person name="Yu Q."/>
            <person name="Zembek L."/>
            <person name="Zhong D."/>
            <person name="Zimmer A."/>
            <person name="Zwirko Z."/>
            <person name="Jaffe D.B."/>
            <person name="Alvarez P."/>
            <person name="Brockman W."/>
            <person name="Butler J."/>
            <person name="Chin C."/>
            <person name="Gnerre S."/>
            <person name="MacCallum I."/>
            <person name="Graves J.A."/>
            <person name="Ponting C.P."/>
            <person name="Breen M."/>
            <person name="Samollow P.B."/>
            <person name="Lander E.S."/>
            <person name="Lindblad-Toh K."/>
        </authorList>
    </citation>
    <scope>NUCLEOTIDE SEQUENCE [LARGE SCALE GENOMIC DNA]</scope>
</reference>
<dbReference type="HOGENOM" id="CLU_012526_0_0_1"/>